<dbReference type="Proteomes" id="UP000630805">
    <property type="component" value="Unassembled WGS sequence"/>
</dbReference>
<evidence type="ECO:0000256" key="12">
    <source>
        <dbReference type="RuleBase" id="RU000591"/>
    </source>
</evidence>
<dbReference type="PROSITE" id="PS51786">
    <property type="entry name" value="LON_PROTEOLYTIC"/>
    <property type="match status" value="1"/>
</dbReference>
<dbReference type="InterPro" id="IPR008268">
    <property type="entry name" value="Peptidase_S16_AS"/>
</dbReference>
<evidence type="ECO:0000256" key="10">
    <source>
        <dbReference type="PIRNR" id="PIRNR001174"/>
    </source>
</evidence>
<dbReference type="InterPro" id="IPR054594">
    <property type="entry name" value="Lon_lid"/>
</dbReference>
<protein>
    <recommendedName>
        <fullName evidence="9 10">Lon protease</fullName>
        <ecNumber evidence="9 10">3.4.21.53</ecNumber>
    </recommendedName>
    <alternativeName>
        <fullName evidence="9">ATP-dependent protease La</fullName>
    </alternativeName>
</protein>
<dbReference type="Gene3D" id="2.30.130.40">
    <property type="entry name" value="LON domain-like"/>
    <property type="match status" value="1"/>
</dbReference>
<dbReference type="InterPro" id="IPR003593">
    <property type="entry name" value="AAA+_ATPase"/>
</dbReference>
<feature type="active site" evidence="9 11">
    <location>
        <position position="676"/>
    </location>
</feature>
<dbReference type="PROSITE" id="PS51787">
    <property type="entry name" value="LON_N"/>
    <property type="match status" value="1"/>
</dbReference>
<dbReference type="Pfam" id="PF02190">
    <property type="entry name" value="LON_substr_bdg"/>
    <property type="match status" value="1"/>
</dbReference>
<dbReference type="SMART" id="SM00464">
    <property type="entry name" value="LON"/>
    <property type="match status" value="1"/>
</dbReference>
<keyword evidence="18" id="KW-1185">Reference proteome</keyword>
<feature type="region of interest" description="Disordered" evidence="14">
    <location>
        <begin position="781"/>
        <end position="802"/>
    </location>
</feature>
<feature type="compositionally biased region" description="Low complexity" evidence="14">
    <location>
        <begin position="783"/>
        <end position="793"/>
    </location>
</feature>
<gene>
    <name evidence="9 17" type="primary">lon</name>
    <name evidence="17" type="ORF">HW561_04670</name>
</gene>
<keyword evidence="4 9" id="KW-0547">Nucleotide-binding</keyword>
<dbReference type="GO" id="GO:0004252">
    <property type="term" value="F:serine-type endopeptidase activity"/>
    <property type="evidence" value="ECO:0007669"/>
    <property type="project" value="UniProtKB-EC"/>
</dbReference>
<evidence type="ECO:0000256" key="3">
    <source>
        <dbReference type="ARBA" id="ARBA00022670"/>
    </source>
</evidence>
<evidence type="ECO:0000256" key="8">
    <source>
        <dbReference type="ARBA" id="ARBA00023016"/>
    </source>
</evidence>
<comment type="induction">
    <text evidence="9">By heat shock.</text>
</comment>
<evidence type="ECO:0000256" key="6">
    <source>
        <dbReference type="ARBA" id="ARBA00022825"/>
    </source>
</evidence>
<evidence type="ECO:0000256" key="5">
    <source>
        <dbReference type="ARBA" id="ARBA00022801"/>
    </source>
</evidence>
<comment type="function">
    <text evidence="9">ATP-dependent serine protease that mediates the selective degradation of mutant and abnormal proteins as well as certain short-lived regulatory proteins. Required for cellular homeostasis and for survival from DNA damage and developmental changes induced by stress. Degrades polypeptides processively to yield small peptide fragments that are 5 to 10 amino acids long. Binds to DNA in a double-stranded, site-specific manner.</text>
</comment>
<evidence type="ECO:0000256" key="7">
    <source>
        <dbReference type="ARBA" id="ARBA00022840"/>
    </source>
</evidence>
<proteinExistence type="evidence at transcript level"/>
<dbReference type="Gene3D" id="1.10.8.60">
    <property type="match status" value="1"/>
</dbReference>
<dbReference type="PROSITE" id="PS01046">
    <property type="entry name" value="LON_SER"/>
    <property type="match status" value="1"/>
</dbReference>
<dbReference type="PRINTS" id="PR00830">
    <property type="entry name" value="ENDOLAPTASE"/>
</dbReference>
<organism evidence="17 18">
    <name type="scientific">Ruegeria haliotis</name>
    <dbReference type="NCBI Taxonomy" id="2747601"/>
    <lineage>
        <taxon>Bacteria</taxon>
        <taxon>Pseudomonadati</taxon>
        <taxon>Pseudomonadota</taxon>
        <taxon>Alphaproteobacteria</taxon>
        <taxon>Rhodobacterales</taxon>
        <taxon>Roseobacteraceae</taxon>
        <taxon>Ruegeria</taxon>
    </lineage>
</organism>
<dbReference type="HAMAP" id="MF_01973">
    <property type="entry name" value="lon_bact"/>
    <property type="match status" value="1"/>
</dbReference>
<dbReference type="EMBL" id="JABXWT010000001">
    <property type="protein sequence ID" value="NVO55083.1"/>
    <property type="molecule type" value="Genomic_DNA"/>
</dbReference>
<evidence type="ECO:0000259" key="16">
    <source>
        <dbReference type="PROSITE" id="PS51787"/>
    </source>
</evidence>
<dbReference type="InterPro" id="IPR003111">
    <property type="entry name" value="Lon_prtase_N"/>
</dbReference>
<dbReference type="Gene3D" id="1.20.5.5270">
    <property type="match status" value="1"/>
</dbReference>
<dbReference type="PIRSF" id="PIRSF001174">
    <property type="entry name" value="Lon_proteas"/>
    <property type="match status" value="1"/>
</dbReference>
<dbReference type="NCBIfam" id="NF008053">
    <property type="entry name" value="PRK10787.1"/>
    <property type="match status" value="1"/>
</dbReference>
<comment type="catalytic activity">
    <reaction evidence="9 10 11">
        <text>Hydrolysis of proteins in presence of ATP.</text>
        <dbReference type="EC" id="3.4.21.53"/>
    </reaction>
</comment>
<dbReference type="PANTHER" id="PTHR10046">
    <property type="entry name" value="ATP DEPENDENT LON PROTEASE FAMILY MEMBER"/>
    <property type="match status" value="1"/>
</dbReference>
<dbReference type="InterPro" id="IPR027543">
    <property type="entry name" value="Lon_bac"/>
</dbReference>
<comment type="similarity">
    <text evidence="9 10 11 12">Belongs to the peptidase S16 family.</text>
</comment>
<dbReference type="InterPro" id="IPR004815">
    <property type="entry name" value="Lon_bac/euk-typ"/>
</dbReference>
<dbReference type="InterPro" id="IPR015947">
    <property type="entry name" value="PUA-like_sf"/>
</dbReference>
<dbReference type="Pfam" id="PF05362">
    <property type="entry name" value="Lon_C"/>
    <property type="match status" value="1"/>
</dbReference>
<sequence>MQEPLNSSYPVLPLRDIVVFPHMIVPLFVGRDKSVRALEEVMQDDKQILLSSQIDPGVDDPDVDGIYQSGVLANVLQLLKLPDGTVKVLVEGQARVQITEFLENDNFFEARAEYLTEMPGDVTTTQALLRTVADEFERYAKVRKNIPEEALTAVGETTEAAKLADLVSGHLGIEVEQKQELLETLSVSERLEKVYGLMQGEMSVLQVEKKIKTRVKTQMEKTQREYYLNEQMKAIQKELGDGEDGSNEVAELEEKITETKLSKEAREKAEGELKKLKNMSPMSAEATVVRNYLDWILSLPWGTKSRVKKDLGKAQEILDDDHYGLEKVKERIVEYLAVQQRSKKLKGPIMCLVGPPGVGKTSLGKSVARATGREFIRISLGGVRDESEIRGHRRTYIGSMPGKIIQALKKAKTTNPLILLDEIDKMGQDFRGDPASAMLEVLDPEQNSTFMDHYLEVEYDLSNVMFLTTSNSYNMPGPLLDRMEIIPLAGYTEDEKSEIAKQHLIDKQIKNHGLKAKEFELTDEALHSIIRTYTREAGVRNLEREIAKVARKSLTKIIKKEAESVTVTPDNLDEFLGVPKFRYGLAEQDDQVGVVTGLAWTSVGGDLLHIEALKLPGKGRMKTTGKLGDVMKESIDAASSYVRSISPQIGVKPTQFDKLDIHVHVPDGATPKDGPSAGLAMVTSIVSVLTGIPVRKDIAMTGEVSLRGNAMPIGGLKEKLLAALRGGIKTVLIPEENEKDLADIPDNVKEGLKIIPVEHVSEVLKQALVRDPEPIEWDEAAEEAAAAAAAAAEKSGPAATAH</sequence>
<evidence type="ECO:0000256" key="11">
    <source>
        <dbReference type="PROSITE-ProRule" id="PRU01122"/>
    </source>
</evidence>
<dbReference type="SUPFAM" id="SSF54211">
    <property type="entry name" value="Ribosomal protein S5 domain 2-like"/>
    <property type="match status" value="1"/>
</dbReference>
<feature type="binding site" evidence="9">
    <location>
        <begin position="354"/>
        <end position="361"/>
    </location>
    <ligand>
        <name>ATP</name>
        <dbReference type="ChEBI" id="CHEBI:30616"/>
    </ligand>
</feature>
<evidence type="ECO:0000313" key="17">
    <source>
        <dbReference type="EMBL" id="NVO55083.1"/>
    </source>
</evidence>
<dbReference type="NCBIfam" id="TIGR00763">
    <property type="entry name" value="lon"/>
    <property type="match status" value="1"/>
</dbReference>
<dbReference type="InterPro" id="IPR046336">
    <property type="entry name" value="Lon_prtase_N_sf"/>
</dbReference>
<dbReference type="Pfam" id="PF00004">
    <property type="entry name" value="AAA"/>
    <property type="match status" value="1"/>
</dbReference>
<feature type="coiled-coil region" evidence="13">
    <location>
        <begin position="249"/>
        <end position="279"/>
    </location>
</feature>
<evidence type="ECO:0000256" key="4">
    <source>
        <dbReference type="ARBA" id="ARBA00022741"/>
    </source>
</evidence>
<accession>A0ABX2PM29</accession>
<feature type="domain" description="Lon N-terminal" evidence="16">
    <location>
        <begin position="9"/>
        <end position="202"/>
    </location>
</feature>
<feature type="active site" evidence="9 11">
    <location>
        <position position="719"/>
    </location>
</feature>
<dbReference type="InterPro" id="IPR027065">
    <property type="entry name" value="Lon_Prtase"/>
</dbReference>
<dbReference type="InterPro" id="IPR008269">
    <property type="entry name" value="Lon_proteolytic"/>
</dbReference>
<dbReference type="Gene3D" id="3.40.50.300">
    <property type="entry name" value="P-loop containing nucleotide triphosphate hydrolases"/>
    <property type="match status" value="1"/>
</dbReference>
<dbReference type="InterPro" id="IPR027417">
    <property type="entry name" value="P-loop_NTPase"/>
</dbReference>
<evidence type="ECO:0000259" key="15">
    <source>
        <dbReference type="PROSITE" id="PS51786"/>
    </source>
</evidence>
<dbReference type="CDD" id="cd19500">
    <property type="entry name" value="RecA-like_Lon"/>
    <property type="match status" value="1"/>
</dbReference>
<dbReference type="SUPFAM" id="SSF52540">
    <property type="entry name" value="P-loop containing nucleoside triphosphate hydrolases"/>
    <property type="match status" value="1"/>
</dbReference>
<evidence type="ECO:0000313" key="18">
    <source>
        <dbReference type="Proteomes" id="UP000630805"/>
    </source>
</evidence>
<keyword evidence="8 9" id="KW-0346">Stress response</keyword>
<dbReference type="InterPro" id="IPR020568">
    <property type="entry name" value="Ribosomal_Su5_D2-typ_SF"/>
</dbReference>
<dbReference type="EC" id="3.4.21.53" evidence="9 10"/>
<keyword evidence="7 9" id="KW-0067">ATP-binding</keyword>
<dbReference type="RefSeq" id="WP_176862108.1">
    <property type="nucleotide sequence ID" value="NZ_JABXWT010000001.1"/>
</dbReference>
<dbReference type="InterPro" id="IPR003959">
    <property type="entry name" value="ATPase_AAA_core"/>
</dbReference>
<keyword evidence="13" id="KW-0175">Coiled coil</keyword>
<evidence type="ECO:0000256" key="9">
    <source>
        <dbReference type="HAMAP-Rule" id="MF_01973"/>
    </source>
</evidence>
<dbReference type="Pfam" id="PF22667">
    <property type="entry name" value="Lon_lid"/>
    <property type="match status" value="1"/>
</dbReference>
<evidence type="ECO:0000256" key="14">
    <source>
        <dbReference type="SAM" id="MobiDB-lite"/>
    </source>
</evidence>
<keyword evidence="2 9" id="KW-0963">Cytoplasm</keyword>
<comment type="caution">
    <text evidence="17">The sequence shown here is derived from an EMBL/GenBank/DDBJ whole genome shotgun (WGS) entry which is preliminary data.</text>
</comment>
<keyword evidence="5 9" id="KW-0378">Hydrolase</keyword>
<reference evidence="17 18" key="1">
    <citation type="submission" date="2020-06" db="EMBL/GenBank/DDBJ databases">
        <authorList>
            <person name="Cao W.R."/>
        </authorList>
    </citation>
    <scope>NUCLEOTIDE SEQUENCE [LARGE SCALE GENOMIC DNA]</scope>
    <source>
        <strain evidence="17 18">B1Z28</strain>
    </source>
</reference>
<dbReference type="InterPro" id="IPR014721">
    <property type="entry name" value="Ribsml_uS5_D2-typ_fold_subgr"/>
</dbReference>
<dbReference type="SUPFAM" id="SSF88697">
    <property type="entry name" value="PUA domain-like"/>
    <property type="match status" value="1"/>
</dbReference>
<comment type="subcellular location">
    <subcellularLocation>
        <location evidence="1 9 10">Cytoplasm</location>
    </subcellularLocation>
</comment>
<dbReference type="Gene3D" id="1.20.58.1480">
    <property type="match status" value="1"/>
</dbReference>
<evidence type="ECO:0000256" key="2">
    <source>
        <dbReference type="ARBA" id="ARBA00022490"/>
    </source>
</evidence>
<evidence type="ECO:0000256" key="13">
    <source>
        <dbReference type="SAM" id="Coils"/>
    </source>
</evidence>
<evidence type="ECO:0000256" key="1">
    <source>
        <dbReference type="ARBA" id="ARBA00004496"/>
    </source>
</evidence>
<dbReference type="Gene3D" id="3.30.230.10">
    <property type="match status" value="1"/>
</dbReference>
<keyword evidence="3 9" id="KW-0645">Protease</keyword>
<dbReference type="SMART" id="SM00382">
    <property type="entry name" value="AAA"/>
    <property type="match status" value="1"/>
</dbReference>
<name>A0ABX2PM29_9RHOB</name>
<keyword evidence="6 9" id="KW-0720">Serine protease</keyword>
<feature type="domain" description="Lon proteolytic" evidence="15">
    <location>
        <begin position="589"/>
        <end position="770"/>
    </location>
</feature>
<comment type="subunit">
    <text evidence="9 10">Homohexamer. Organized in a ring with a central cavity.</text>
</comment>